<feature type="chain" id="PRO_5024365700" description="Wall-associated receptor kinase galacturonan-binding domain-containing protein" evidence="1">
    <location>
        <begin position="27"/>
        <end position="182"/>
    </location>
</feature>
<dbReference type="Proteomes" id="UP000243459">
    <property type="component" value="Chromosome 1"/>
</dbReference>
<protein>
    <recommendedName>
        <fullName evidence="4">Wall-associated receptor kinase galacturonan-binding domain-containing protein</fullName>
    </recommendedName>
</protein>
<feature type="signal peptide" evidence="1">
    <location>
        <begin position="1"/>
        <end position="26"/>
    </location>
</feature>
<evidence type="ECO:0000313" key="3">
    <source>
        <dbReference type="Proteomes" id="UP000243459"/>
    </source>
</evidence>
<evidence type="ECO:0008006" key="4">
    <source>
        <dbReference type="Google" id="ProtNLM"/>
    </source>
</evidence>
<keyword evidence="1" id="KW-0732">Signal</keyword>
<keyword evidence="3" id="KW-1185">Reference proteome</keyword>
<evidence type="ECO:0000313" key="2">
    <source>
        <dbReference type="EMBL" id="ONK79003.1"/>
    </source>
</evidence>
<name>A0A5P1FMN5_ASPOF</name>
<proteinExistence type="predicted"/>
<gene>
    <name evidence="2" type="ORF">A4U43_C01F1870</name>
</gene>
<dbReference type="EMBL" id="CM007381">
    <property type="protein sequence ID" value="ONK79003.1"/>
    <property type="molecule type" value="Genomic_DNA"/>
</dbReference>
<reference evidence="3" key="1">
    <citation type="journal article" date="2017" name="Nat. Commun.">
        <title>The asparagus genome sheds light on the origin and evolution of a young Y chromosome.</title>
        <authorList>
            <person name="Harkess A."/>
            <person name="Zhou J."/>
            <person name="Xu C."/>
            <person name="Bowers J.E."/>
            <person name="Van der Hulst R."/>
            <person name="Ayyampalayam S."/>
            <person name="Mercati F."/>
            <person name="Riccardi P."/>
            <person name="McKain M.R."/>
            <person name="Kakrana A."/>
            <person name="Tang H."/>
            <person name="Ray J."/>
            <person name="Groenendijk J."/>
            <person name="Arikit S."/>
            <person name="Mathioni S.M."/>
            <person name="Nakano M."/>
            <person name="Shan H."/>
            <person name="Telgmann-Rauber A."/>
            <person name="Kanno A."/>
            <person name="Yue Z."/>
            <person name="Chen H."/>
            <person name="Li W."/>
            <person name="Chen Y."/>
            <person name="Xu X."/>
            <person name="Zhang Y."/>
            <person name="Luo S."/>
            <person name="Chen H."/>
            <person name="Gao J."/>
            <person name="Mao Z."/>
            <person name="Pires J.C."/>
            <person name="Luo M."/>
            <person name="Kudrna D."/>
            <person name="Wing R.A."/>
            <person name="Meyers B.C."/>
            <person name="Yi K."/>
            <person name="Kong H."/>
            <person name="Lavrijsen P."/>
            <person name="Sunseri F."/>
            <person name="Falavigna A."/>
            <person name="Ye Y."/>
            <person name="Leebens-Mack J.H."/>
            <person name="Chen G."/>
        </authorList>
    </citation>
    <scope>NUCLEOTIDE SEQUENCE [LARGE SCALE GENOMIC DNA]</scope>
    <source>
        <strain evidence="3">cv. DH0086</strain>
    </source>
</reference>
<evidence type="ECO:0000256" key="1">
    <source>
        <dbReference type="SAM" id="SignalP"/>
    </source>
</evidence>
<sequence length="182" mass="20150">MKLSSPLRLSHTLSFIIIFFFHPISSSPDNPHCPSHCGAIDIPFPFGLGPNCSLPNFHTLLHPQPNPPPLSPPDPPIANWPPLRKLRPLRRLRLCLRPPPTSPPSPSPRDRRSFVISSDANRLFARRCDTVAIVSARIGARCDERVRLGVFRRSRVLRGGGCAELVGGSWLLGWGICSGMRM</sequence>
<accession>A0A5P1FMN5</accession>
<dbReference type="Gramene" id="ONK79003">
    <property type="protein sequence ID" value="ONK79003"/>
    <property type="gene ID" value="A4U43_C01F1870"/>
</dbReference>
<organism evidence="2 3">
    <name type="scientific">Asparagus officinalis</name>
    <name type="common">Garden asparagus</name>
    <dbReference type="NCBI Taxonomy" id="4686"/>
    <lineage>
        <taxon>Eukaryota</taxon>
        <taxon>Viridiplantae</taxon>
        <taxon>Streptophyta</taxon>
        <taxon>Embryophyta</taxon>
        <taxon>Tracheophyta</taxon>
        <taxon>Spermatophyta</taxon>
        <taxon>Magnoliopsida</taxon>
        <taxon>Liliopsida</taxon>
        <taxon>Asparagales</taxon>
        <taxon>Asparagaceae</taxon>
        <taxon>Asparagoideae</taxon>
        <taxon>Asparagus</taxon>
    </lineage>
</organism>
<dbReference type="AlphaFoldDB" id="A0A5P1FMN5"/>